<evidence type="ECO:0000313" key="1">
    <source>
        <dbReference type="EMBL" id="ARJ04953.1"/>
    </source>
</evidence>
<dbReference type="InterPro" id="IPR008136">
    <property type="entry name" value="CinA_C"/>
</dbReference>
<organism evidence="1 2">
    <name type="scientific">Cnuibacter physcomitrellae</name>
    <dbReference type="NCBI Taxonomy" id="1619308"/>
    <lineage>
        <taxon>Bacteria</taxon>
        <taxon>Bacillati</taxon>
        <taxon>Actinomycetota</taxon>
        <taxon>Actinomycetes</taxon>
        <taxon>Micrococcales</taxon>
        <taxon>Microbacteriaceae</taxon>
        <taxon>Cnuibacter</taxon>
    </lineage>
</organism>
<dbReference type="Gene3D" id="3.90.950.20">
    <property type="entry name" value="CinA-like"/>
    <property type="match status" value="1"/>
</dbReference>
<dbReference type="AlphaFoldDB" id="A0A1X9LIE8"/>
<dbReference type="RefSeq" id="WP_085019091.1">
    <property type="nucleotide sequence ID" value="NZ_BMHD01000002.1"/>
</dbReference>
<accession>A0A1X9LIE8</accession>
<sequence length="160" mass="16226">MSAARRIVEMLTASHTSLAVAESLTGGMLAAEIVSVPGASAVFRGGVVAYATPVKHTLLGVAAETLAAHGAVHPDVAMQMASGVRDALQIEGEAAAIGLSTTGAAGPDPQDGQPPGTVFIGIAIGSDVRAVAERFDGDRESIRRQTTERALALLEELLTA</sequence>
<evidence type="ECO:0000313" key="2">
    <source>
        <dbReference type="Proteomes" id="UP000192775"/>
    </source>
</evidence>
<proteinExistence type="predicted"/>
<reference evidence="1 2" key="1">
    <citation type="submission" date="2017-04" db="EMBL/GenBank/DDBJ databases">
        <authorList>
            <person name="Afonso C.L."/>
            <person name="Miller P.J."/>
            <person name="Scott M.A."/>
            <person name="Spackman E."/>
            <person name="Goraichik I."/>
            <person name="Dimitrov K.M."/>
            <person name="Suarez D.L."/>
            <person name="Swayne D.E."/>
        </authorList>
    </citation>
    <scope>NUCLEOTIDE SEQUENCE [LARGE SCALE GENOMIC DNA]</scope>
    <source>
        <strain evidence="2">XA(T)</strain>
    </source>
</reference>
<dbReference type="SUPFAM" id="SSF142433">
    <property type="entry name" value="CinA-like"/>
    <property type="match status" value="1"/>
</dbReference>
<dbReference type="EMBL" id="CP020715">
    <property type="protein sequence ID" value="ARJ04953.1"/>
    <property type="molecule type" value="Genomic_DNA"/>
</dbReference>
<dbReference type="InterPro" id="IPR036653">
    <property type="entry name" value="CinA-like_C"/>
</dbReference>
<dbReference type="STRING" id="1619308.B5808_06795"/>
<gene>
    <name evidence="1" type="ORF">B5808_06795</name>
</gene>
<dbReference type="Pfam" id="PF02464">
    <property type="entry name" value="CinA"/>
    <property type="match status" value="1"/>
</dbReference>
<dbReference type="KEGG" id="cphy:B5808_06795"/>
<name>A0A1X9LIE8_9MICO</name>
<dbReference type="Proteomes" id="UP000192775">
    <property type="component" value="Chromosome"/>
</dbReference>
<protein>
    <submittedName>
        <fullName evidence="1">Damage-inducible protein CinA</fullName>
    </submittedName>
</protein>
<keyword evidence="2" id="KW-1185">Reference proteome</keyword>
<dbReference type="NCBIfam" id="TIGR00199">
    <property type="entry name" value="PncC_domain"/>
    <property type="match status" value="1"/>
</dbReference>